<dbReference type="eggNOG" id="COG3474">
    <property type="taxonomic scope" value="Bacteria"/>
</dbReference>
<dbReference type="GO" id="GO:0009055">
    <property type="term" value="F:electron transfer activity"/>
    <property type="evidence" value="ECO:0007669"/>
    <property type="project" value="InterPro"/>
</dbReference>
<keyword evidence="5" id="KW-0732">Signal</keyword>
<reference evidence="7 8" key="1">
    <citation type="submission" date="2010-12" db="EMBL/GenBank/DDBJ databases">
        <title>Complete sequence of Desulfurispirillum indicum S5.</title>
        <authorList>
            <consortium name="US DOE Joint Genome Institute"/>
            <person name="Lucas S."/>
            <person name="Copeland A."/>
            <person name="Lapidus A."/>
            <person name="Cheng J.-F."/>
            <person name="Goodwin L."/>
            <person name="Pitluck S."/>
            <person name="Chertkov O."/>
            <person name="Held B."/>
            <person name="Detter J.C."/>
            <person name="Han C."/>
            <person name="Tapia R."/>
            <person name="Land M."/>
            <person name="Hauser L."/>
            <person name="Kyrpides N."/>
            <person name="Ivanova N."/>
            <person name="Mikhailova N."/>
            <person name="Haggblom M."/>
            <person name="Rauschenbach I."/>
            <person name="Bini E."/>
            <person name="Woyke T."/>
        </authorList>
    </citation>
    <scope>NUCLEOTIDE SEQUENCE [LARGE SCALE GENOMIC DNA]</scope>
    <source>
        <strain evidence="8">ATCC BAA-1389 / DSM 22839 / S5</strain>
    </source>
</reference>
<feature type="domain" description="Cytochrome c" evidence="6">
    <location>
        <begin position="171"/>
        <end position="267"/>
    </location>
</feature>
<evidence type="ECO:0000313" key="7">
    <source>
        <dbReference type="EMBL" id="ADU67316.1"/>
    </source>
</evidence>
<feature type="signal peptide" evidence="5">
    <location>
        <begin position="1"/>
        <end position="22"/>
    </location>
</feature>
<dbReference type="SUPFAM" id="SSF48695">
    <property type="entry name" value="Multiheme cytochromes"/>
    <property type="match status" value="1"/>
</dbReference>
<dbReference type="Pfam" id="PF00034">
    <property type="entry name" value="Cytochrom_C"/>
    <property type="match status" value="1"/>
</dbReference>
<organism evidence="7 8">
    <name type="scientific">Desulfurispirillum indicum (strain ATCC BAA-1389 / DSM 22839 / S5)</name>
    <dbReference type="NCBI Taxonomy" id="653733"/>
    <lineage>
        <taxon>Bacteria</taxon>
        <taxon>Pseudomonadati</taxon>
        <taxon>Chrysiogenota</taxon>
        <taxon>Chrysiogenia</taxon>
        <taxon>Chrysiogenales</taxon>
        <taxon>Chrysiogenaceae</taxon>
        <taxon>Desulfurispirillum</taxon>
    </lineage>
</organism>
<evidence type="ECO:0000259" key="6">
    <source>
        <dbReference type="PROSITE" id="PS51007"/>
    </source>
</evidence>
<accession>E6W6I1</accession>
<dbReference type="NCBIfam" id="NF040971">
    <property type="entry name" value="cytc_ExtS"/>
    <property type="match status" value="1"/>
</dbReference>
<evidence type="ECO:0000256" key="5">
    <source>
        <dbReference type="SAM" id="SignalP"/>
    </source>
</evidence>
<dbReference type="PROSITE" id="PS51007">
    <property type="entry name" value="CYTC"/>
    <property type="match status" value="1"/>
</dbReference>
<dbReference type="RefSeq" id="WP_013507185.1">
    <property type="nucleotide sequence ID" value="NC_014836.1"/>
</dbReference>
<dbReference type="GO" id="GO:0046872">
    <property type="term" value="F:metal ion binding"/>
    <property type="evidence" value="ECO:0007669"/>
    <property type="project" value="UniProtKB-KW"/>
</dbReference>
<dbReference type="KEGG" id="din:Selin_2605"/>
<dbReference type="HOGENOM" id="CLU_1056727_0_0_0"/>
<dbReference type="InterPro" id="IPR036909">
    <property type="entry name" value="Cyt_c-like_dom_sf"/>
</dbReference>
<keyword evidence="3 4" id="KW-0408">Iron</keyword>
<evidence type="ECO:0000256" key="1">
    <source>
        <dbReference type="ARBA" id="ARBA00022617"/>
    </source>
</evidence>
<dbReference type="InterPro" id="IPR036280">
    <property type="entry name" value="Multihaem_cyt_sf"/>
</dbReference>
<feature type="chain" id="PRO_5003214356" description="Cytochrome c domain-containing protein" evidence="5">
    <location>
        <begin position="23"/>
        <end position="269"/>
    </location>
</feature>
<dbReference type="EMBL" id="CP002432">
    <property type="protein sequence ID" value="ADU67316.1"/>
    <property type="molecule type" value="Genomic_DNA"/>
</dbReference>
<keyword evidence="1 4" id="KW-0349">Heme</keyword>
<dbReference type="SUPFAM" id="SSF46626">
    <property type="entry name" value="Cytochrome c"/>
    <property type="match status" value="1"/>
</dbReference>
<evidence type="ECO:0000256" key="2">
    <source>
        <dbReference type="ARBA" id="ARBA00022723"/>
    </source>
</evidence>
<dbReference type="STRING" id="653733.Selin_2605"/>
<dbReference type="OrthoDB" id="5518603at2"/>
<evidence type="ECO:0000256" key="4">
    <source>
        <dbReference type="PROSITE-ProRule" id="PRU00433"/>
    </source>
</evidence>
<dbReference type="Proteomes" id="UP000002572">
    <property type="component" value="Chromosome"/>
</dbReference>
<dbReference type="Gene3D" id="1.10.760.10">
    <property type="entry name" value="Cytochrome c-like domain"/>
    <property type="match status" value="2"/>
</dbReference>
<keyword evidence="8" id="KW-1185">Reference proteome</keyword>
<dbReference type="GO" id="GO:0020037">
    <property type="term" value="F:heme binding"/>
    <property type="evidence" value="ECO:0007669"/>
    <property type="project" value="InterPro"/>
</dbReference>
<gene>
    <name evidence="7" type="ordered locus">Selin_2605</name>
</gene>
<protein>
    <recommendedName>
        <fullName evidence="6">Cytochrome c domain-containing protein</fullName>
    </recommendedName>
</protein>
<keyword evidence="2 4" id="KW-0479">Metal-binding</keyword>
<evidence type="ECO:0000256" key="3">
    <source>
        <dbReference type="ARBA" id="ARBA00023004"/>
    </source>
</evidence>
<proteinExistence type="predicted"/>
<dbReference type="AlphaFoldDB" id="E6W6I1"/>
<dbReference type="InterPro" id="IPR009056">
    <property type="entry name" value="Cyt_c-like_dom"/>
</dbReference>
<evidence type="ECO:0000313" key="8">
    <source>
        <dbReference type="Proteomes" id="UP000002572"/>
    </source>
</evidence>
<sequence length="269" mass="29365">MVLRSAILIGVLLGSVILTTDAAAVQPRCMSCHTPHSQHLTSCTDCHRGDPRSSRKQIAHAGIIPAAYARFNLDRSQEVEMGNQAIDSFACRRCHTIGGRGNALASNLDRSAMANAPGTLALAIASPVTSMPQFHLRESMIISIVNALYASSLGATPPSQGEVPQVIYFDDPSTHRDDVFTKHCGSCHRVLTAIRGSLGSGEVAPDLSGLLTDYYPHTARDQRPWNRENLETWLHNPREKRSASPMQPLRLSRQNLLELLDILEEKGTP</sequence>
<dbReference type="InParanoid" id="E6W6I1"/>
<name>E6W6I1_DESIS</name>